<dbReference type="UniPathway" id="UPA00196"/>
<evidence type="ECO:0000313" key="14">
    <source>
        <dbReference type="Proteomes" id="UP000054342"/>
    </source>
</evidence>
<feature type="transmembrane region" description="Helical" evidence="12">
    <location>
        <begin position="207"/>
        <end position="226"/>
    </location>
</feature>
<dbReference type="GO" id="GO:0004376">
    <property type="term" value="F:GPI mannosyltransferase activity"/>
    <property type="evidence" value="ECO:0007669"/>
    <property type="project" value="InterPro"/>
</dbReference>
<proteinExistence type="inferred from homology"/>
<dbReference type="STRING" id="348802.A0A0D2E313"/>
<keyword evidence="8 12" id="KW-0812">Transmembrane</keyword>
<feature type="transmembrane region" description="Helical" evidence="12">
    <location>
        <begin position="184"/>
        <end position="201"/>
    </location>
</feature>
<dbReference type="AlphaFoldDB" id="A0A0D2E313"/>
<dbReference type="Pfam" id="PF04188">
    <property type="entry name" value="Mannosyl_trans2"/>
    <property type="match status" value="1"/>
</dbReference>
<name>A0A0D2E313_9EURO</name>
<feature type="transmembrane region" description="Helical" evidence="12">
    <location>
        <begin position="325"/>
        <end position="345"/>
    </location>
</feature>
<evidence type="ECO:0000256" key="7">
    <source>
        <dbReference type="ARBA" id="ARBA00022679"/>
    </source>
</evidence>
<evidence type="ECO:0000256" key="9">
    <source>
        <dbReference type="ARBA" id="ARBA00022824"/>
    </source>
</evidence>
<dbReference type="GO" id="GO:0000009">
    <property type="term" value="F:alpha-1,6-mannosyltransferase activity"/>
    <property type="evidence" value="ECO:0007669"/>
    <property type="project" value="InterPro"/>
</dbReference>
<dbReference type="EC" id="2.4.1.-" evidence="12"/>
<comment type="caution">
    <text evidence="12">Lacks conserved residue(s) required for the propagation of feature annotation.</text>
</comment>
<keyword evidence="5 12" id="KW-0337">GPI-anchor biosynthesis</keyword>
<dbReference type="GO" id="GO:0005789">
    <property type="term" value="C:endoplasmic reticulum membrane"/>
    <property type="evidence" value="ECO:0007669"/>
    <property type="project" value="UniProtKB-SubCell"/>
</dbReference>
<feature type="transmembrane region" description="Helical" evidence="12">
    <location>
        <begin position="264"/>
        <end position="289"/>
    </location>
</feature>
<dbReference type="InterPro" id="IPR007315">
    <property type="entry name" value="PIG-V/Gpi18"/>
</dbReference>
<evidence type="ECO:0000256" key="10">
    <source>
        <dbReference type="ARBA" id="ARBA00022989"/>
    </source>
</evidence>
<keyword evidence="6 12" id="KW-0328">Glycosyltransferase</keyword>
<evidence type="ECO:0000256" key="8">
    <source>
        <dbReference type="ARBA" id="ARBA00022692"/>
    </source>
</evidence>
<dbReference type="GO" id="GO:0031501">
    <property type="term" value="C:mannosyltransferase complex"/>
    <property type="evidence" value="ECO:0007669"/>
    <property type="project" value="TreeGrafter"/>
</dbReference>
<dbReference type="OrthoDB" id="10252502at2759"/>
<feature type="transmembrane region" description="Helical" evidence="12">
    <location>
        <begin position="431"/>
        <end position="449"/>
    </location>
</feature>
<dbReference type="RefSeq" id="XP_013310462.1">
    <property type="nucleotide sequence ID" value="XM_013455008.1"/>
</dbReference>
<comment type="pathway">
    <text evidence="2 12">Glycolipid biosynthesis; glycosylphosphatidylinositol-anchor biosynthesis.</text>
</comment>
<sequence length="453" mass="49656">MMKTKTLLQYGHEHPIVSLSTIFVVWKSVIFLTALASPGVGYDTCASLLWFDKNATAPFQNTPVQLQSQWLKFVRWDAIYFTHMAEYGHVYEQEWAFGIGLSSTISWIAKLLEGSSIVSRSTSFALAGILLSHAAHWLAVIQLWAIATTLGGKGQSQSAIPFVAATLHVFSPAGIFLSAPYTESVFACLSFSGFLAFLWAHQYFNHARPFAGCFNMVIAGSAFGLATLIRSNGILAGIPFLIEAVTTLLALLSQGFSLTRIVRLGSVGLGGILVAVGMFLPQVLAFQVYCAGRSPGDRREWCQWTLPSIFTFVQSHYWNVGPFRYWTLSNLPLFLLAAPTLWLLVQSASDTLRNPEVLRGKVAASPSASDRASIHPKLVTASLALPQLVLSVLALTSYHVQIIARISSGYPLWYIWLAASARDRPKCASVIIRWMILYALIQAGLYASFLPPA</sequence>
<evidence type="ECO:0000256" key="3">
    <source>
        <dbReference type="ARBA" id="ARBA00008698"/>
    </source>
</evidence>
<evidence type="ECO:0000256" key="5">
    <source>
        <dbReference type="ARBA" id="ARBA00022502"/>
    </source>
</evidence>
<evidence type="ECO:0000313" key="13">
    <source>
        <dbReference type="EMBL" id="KIW49878.1"/>
    </source>
</evidence>
<evidence type="ECO:0000256" key="6">
    <source>
        <dbReference type="ARBA" id="ARBA00022676"/>
    </source>
</evidence>
<accession>A0A0D2E313</accession>
<dbReference type="PANTHER" id="PTHR12468:SF2">
    <property type="entry name" value="GPI MANNOSYLTRANSFERASE 2"/>
    <property type="match status" value="1"/>
</dbReference>
<dbReference type="PANTHER" id="PTHR12468">
    <property type="entry name" value="GPI MANNOSYLTRANSFERASE 2"/>
    <property type="match status" value="1"/>
</dbReference>
<evidence type="ECO:0000256" key="4">
    <source>
        <dbReference type="ARBA" id="ARBA00013795"/>
    </source>
</evidence>
<keyword evidence="11 12" id="KW-0472">Membrane</keyword>
<organism evidence="13 14">
    <name type="scientific">Exophiala xenobiotica</name>
    <dbReference type="NCBI Taxonomy" id="348802"/>
    <lineage>
        <taxon>Eukaryota</taxon>
        <taxon>Fungi</taxon>
        <taxon>Dikarya</taxon>
        <taxon>Ascomycota</taxon>
        <taxon>Pezizomycotina</taxon>
        <taxon>Eurotiomycetes</taxon>
        <taxon>Chaetothyriomycetidae</taxon>
        <taxon>Chaetothyriales</taxon>
        <taxon>Herpotrichiellaceae</taxon>
        <taxon>Exophiala</taxon>
    </lineage>
</organism>
<evidence type="ECO:0000256" key="11">
    <source>
        <dbReference type="ARBA" id="ARBA00023136"/>
    </source>
</evidence>
<evidence type="ECO:0000256" key="12">
    <source>
        <dbReference type="RuleBase" id="RU363112"/>
    </source>
</evidence>
<comment type="function">
    <text evidence="12">Mannosyltransferase involved in glycosylphosphatidylinositol-anchor biosynthesis.</text>
</comment>
<keyword evidence="7 12" id="KW-0808">Transferase</keyword>
<dbReference type="EMBL" id="KN847323">
    <property type="protein sequence ID" value="KIW49878.1"/>
    <property type="molecule type" value="Genomic_DNA"/>
</dbReference>
<keyword evidence="14" id="KW-1185">Reference proteome</keyword>
<evidence type="ECO:0000256" key="2">
    <source>
        <dbReference type="ARBA" id="ARBA00004687"/>
    </source>
</evidence>
<dbReference type="Proteomes" id="UP000054342">
    <property type="component" value="Unassembled WGS sequence"/>
</dbReference>
<keyword evidence="9 12" id="KW-0256">Endoplasmic reticulum</keyword>
<evidence type="ECO:0000256" key="1">
    <source>
        <dbReference type="ARBA" id="ARBA00004477"/>
    </source>
</evidence>
<comment type="subcellular location">
    <subcellularLocation>
        <location evidence="1 12">Endoplasmic reticulum membrane</location>
        <topology evidence="1 12">Multi-pass membrane protein</topology>
    </subcellularLocation>
</comment>
<dbReference type="GeneID" id="25333424"/>
<gene>
    <name evidence="13" type="ORF">PV05_11516</name>
</gene>
<comment type="similarity">
    <text evidence="3 12">Belongs to the PIGV family.</text>
</comment>
<feature type="transmembrane region" description="Helical" evidence="12">
    <location>
        <begin position="124"/>
        <end position="147"/>
    </location>
</feature>
<dbReference type="HOGENOM" id="CLU_029048_0_0_1"/>
<dbReference type="GO" id="GO:0006506">
    <property type="term" value="P:GPI anchor biosynthetic process"/>
    <property type="evidence" value="ECO:0007669"/>
    <property type="project" value="UniProtKB-UniPathway"/>
</dbReference>
<protein>
    <recommendedName>
        <fullName evidence="4 12">GPI mannosyltransferase 2</fullName>
        <ecNumber evidence="12">2.4.1.-</ecNumber>
    </recommendedName>
</protein>
<feature type="transmembrane region" description="Helical" evidence="12">
    <location>
        <begin position="233"/>
        <end position="252"/>
    </location>
</feature>
<keyword evidence="10 12" id="KW-1133">Transmembrane helix</keyword>
<reference evidence="13 14" key="1">
    <citation type="submission" date="2015-01" db="EMBL/GenBank/DDBJ databases">
        <title>The Genome Sequence of Exophiala xenobiotica CBS118157.</title>
        <authorList>
            <consortium name="The Broad Institute Genomics Platform"/>
            <person name="Cuomo C."/>
            <person name="de Hoog S."/>
            <person name="Gorbushina A."/>
            <person name="Stielow B."/>
            <person name="Teixiera M."/>
            <person name="Abouelleil A."/>
            <person name="Chapman S.B."/>
            <person name="Priest M."/>
            <person name="Young S.K."/>
            <person name="Wortman J."/>
            <person name="Nusbaum C."/>
            <person name="Birren B."/>
        </authorList>
    </citation>
    <scope>NUCLEOTIDE SEQUENCE [LARGE SCALE GENOMIC DNA]</scope>
    <source>
        <strain evidence="13 14">CBS 118157</strain>
    </source>
</reference>